<reference evidence="3" key="1">
    <citation type="journal article" date="2017" name="Front. Plant Sci.">
        <title>Climate Clever Clovers: New Paradigm to Reduce the Environmental Footprint of Ruminants by Breeding Low Methanogenic Forages Utilizing Haplotype Variation.</title>
        <authorList>
            <person name="Kaur P."/>
            <person name="Appels R."/>
            <person name="Bayer P.E."/>
            <person name="Keeble-Gagnere G."/>
            <person name="Wang J."/>
            <person name="Hirakawa H."/>
            <person name="Shirasawa K."/>
            <person name="Vercoe P."/>
            <person name="Stefanova K."/>
            <person name="Durmic Z."/>
            <person name="Nichols P."/>
            <person name="Revell C."/>
            <person name="Isobe S.N."/>
            <person name="Edwards D."/>
            <person name="Erskine W."/>
        </authorList>
    </citation>
    <scope>NUCLEOTIDE SEQUENCE [LARGE SCALE GENOMIC DNA]</scope>
    <source>
        <strain evidence="3">cv. Daliak</strain>
    </source>
</reference>
<proteinExistence type="predicted"/>
<dbReference type="GO" id="GO:0004523">
    <property type="term" value="F:RNA-DNA hybrid ribonuclease activity"/>
    <property type="evidence" value="ECO:0007669"/>
    <property type="project" value="InterPro"/>
</dbReference>
<dbReference type="AlphaFoldDB" id="A0A2Z6MV46"/>
<dbReference type="Proteomes" id="UP000242715">
    <property type="component" value="Unassembled WGS sequence"/>
</dbReference>
<dbReference type="Pfam" id="PF13456">
    <property type="entry name" value="RVT_3"/>
    <property type="match status" value="1"/>
</dbReference>
<dbReference type="OrthoDB" id="1731261at2759"/>
<dbReference type="InterPro" id="IPR044730">
    <property type="entry name" value="RNase_H-like_dom_plant"/>
</dbReference>
<keyword evidence="3" id="KW-1185">Reference proteome</keyword>
<dbReference type="InterPro" id="IPR002156">
    <property type="entry name" value="RNaseH_domain"/>
</dbReference>
<dbReference type="CDD" id="cd06222">
    <property type="entry name" value="RNase_H_like"/>
    <property type="match status" value="1"/>
</dbReference>
<evidence type="ECO:0000313" key="2">
    <source>
        <dbReference type="EMBL" id="GAU27560.1"/>
    </source>
</evidence>
<dbReference type="PANTHER" id="PTHR47723">
    <property type="entry name" value="OS05G0353850 PROTEIN"/>
    <property type="match status" value="1"/>
</dbReference>
<accession>A0A2Z6MV46</accession>
<dbReference type="EMBL" id="DF973357">
    <property type="protein sequence ID" value="GAU27560.1"/>
    <property type="molecule type" value="Genomic_DNA"/>
</dbReference>
<name>A0A2Z6MV46_TRISU</name>
<dbReference type="InterPro" id="IPR053151">
    <property type="entry name" value="RNase_H-like"/>
</dbReference>
<organism evidence="2 3">
    <name type="scientific">Trifolium subterraneum</name>
    <name type="common">Subterranean clover</name>
    <dbReference type="NCBI Taxonomy" id="3900"/>
    <lineage>
        <taxon>Eukaryota</taxon>
        <taxon>Viridiplantae</taxon>
        <taxon>Streptophyta</taxon>
        <taxon>Embryophyta</taxon>
        <taxon>Tracheophyta</taxon>
        <taxon>Spermatophyta</taxon>
        <taxon>Magnoliopsida</taxon>
        <taxon>eudicotyledons</taxon>
        <taxon>Gunneridae</taxon>
        <taxon>Pentapetalae</taxon>
        <taxon>rosids</taxon>
        <taxon>fabids</taxon>
        <taxon>Fabales</taxon>
        <taxon>Fabaceae</taxon>
        <taxon>Papilionoideae</taxon>
        <taxon>50 kb inversion clade</taxon>
        <taxon>NPAAA clade</taxon>
        <taxon>Hologalegina</taxon>
        <taxon>IRL clade</taxon>
        <taxon>Trifolieae</taxon>
        <taxon>Trifolium</taxon>
    </lineage>
</organism>
<dbReference type="InterPro" id="IPR012337">
    <property type="entry name" value="RNaseH-like_sf"/>
</dbReference>
<gene>
    <name evidence="2" type="ORF">TSUD_29920</name>
</gene>
<dbReference type="SUPFAM" id="SSF53098">
    <property type="entry name" value="Ribonuclease H-like"/>
    <property type="match status" value="1"/>
</dbReference>
<dbReference type="PANTHER" id="PTHR47723:SF23">
    <property type="entry name" value="REVERSE TRANSCRIPTASE-LIKE PROTEIN"/>
    <property type="match status" value="1"/>
</dbReference>
<feature type="domain" description="RNase H type-1" evidence="1">
    <location>
        <begin position="1"/>
        <end position="79"/>
    </location>
</feature>
<protein>
    <recommendedName>
        <fullName evidence="1">RNase H type-1 domain-containing protein</fullName>
    </recommendedName>
</protein>
<sequence>MAELCGVIRAIEIADSKNWNNLWLEIHSSLLVLVLKSSALVPWSLSNRGMNCVRLARNRNFLASHVYREGNQCTDGLANIGLTIDRLTIWYDTPPQILSCFVDNRLDKPSYRFVI</sequence>
<evidence type="ECO:0000259" key="1">
    <source>
        <dbReference type="Pfam" id="PF13456"/>
    </source>
</evidence>
<dbReference type="InterPro" id="IPR036397">
    <property type="entry name" value="RNaseH_sf"/>
</dbReference>
<dbReference type="Gene3D" id="3.30.420.10">
    <property type="entry name" value="Ribonuclease H-like superfamily/Ribonuclease H"/>
    <property type="match status" value="1"/>
</dbReference>
<dbReference type="GO" id="GO:0003676">
    <property type="term" value="F:nucleic acid binding"/>
    <property type="evidence" value="ECO:0007669"/>
    <property type="project" value="InterPro"/>
</dbReference>
<evidence type="ECO:0000313" key="3">
    <source>
        <dbReference type="Proteomes" id="UP000242715"/>
    </source>
</evidence>